<dbReference type="Proteomes" id="UP000238739">
    <property type="component" value="Unassembled WGS sequence"/>
</dbReference>
<dbReference type="InterPro" id="IPR027994">
    <property type="entry name" value="WxL_dom"/>
</dbReference>
<proteinExistence type="predicted"/>
<dbReference type="EMBL" id="OGVC01000034">
    <property type="protein sequence ID" value="SPC39356.1"/>
    <property type="molecule type" value="Genomic_DNA"/>
</dbReference>
<evidence type="ECO:0000259" key="1">
    <source>
        <dbReference type="Pfam" id="PF13731"/>
    </source>
</evidence>
<gene>
    <name evidence="2" type="ORF">LFUMFP_40040</name>
</gene>
<comment type="caution">
    <text evidence="2">The sequence shown here is derived from an EMBL/GenBank/DDBJ whole genome shotgun (WGS) entry which is preliminary data.</text>
</comment>
<evidence type="ECO:0000313" key="2">
    <source>
        <dbReference type="EMBL" id="SPC39356.1"/>
    </source>
</evidence>
<evidence type="ECO:0000313" key="3">
    <source>
        <dbReference type="Proteomes" id="UP000238739"/>
    </source>
</evidence>
<reference evidence="2" key="1">
    <citation type="submission" date="2018-01" db="EMBL/GenBank/DDBJ databases">
        <authorList>
            <person name="Chaillou S."/>
        </authorList>
    </citation>
    <scope>NUCLEOTIDE SEQUENCE [LARGE SCALE GENOMIC DNA]</scope>
    <source>
        <strain evidence="2">MFPC41A2801</strain>
    </source>
</reference>
<dbReference type="Pfam" id="PF13731">
    <property type="entry name" value="WxL"/>
    <property type="match status" value="1"/>
</dbReference>
<dbReference type="AlphaFoldDB" id="A0A2N9DXF5"/>
<sequence length="1029" mass="110352">MGSMVIGKSTLMYMVGPKQANDNKVIPNSDIYINVREGSFLVGRNNFNLQTANNAGKSERWLSIHGDSDTSDTKVKQILNGASQLLIGTSGDESVGGIIGPYENKVATQTGMSLSQDGILRENINYQYFIEGTVTTFTDVVQFVPTEWGTVIVKEHVTNTSGRDLKGVFFGRSIDTDMRPFASGVDGDYAIGDKVAIRFLGNQRGLYEDQNIPATTTASNDGIPAKYPGGSARLSYSFDMQDGTGPEAWTALYYSDVTMGGGAGFIGGYKGNAFKNTTTDLGMASVSGGVGDSGSAGSVAIQNVNTEIAMMWLSKDMPAGASRDLSYEVGFGGQGQYKLPEVTLDQSPQALFDGNNVQLTGTVTDADNEGKIEQLKYQVQHANGTIGTAKNLTTITNTKVGTANKYVGTADAVADSLAVGDRIIVWAVDADGNLSVNKEYTDLVAPAVTAAKKVKNITTNETKYANSTIASVKDEVGYQATIKVSGTATAALAKGAILKDVLDNDLTAKAGSAQINYYNASGTLLSTQKADFNAQGQLITNTDVPIGGYLVVTYTATVNSNNKDKIDNIISVTGEGLKNSASSNAATVNIKKTAVIDTLKQTIENITAKTSESKDETEGHIGDVIRYTFTAHVKADSGTTLKSFVLNTQENNNSHVTDSSGSLNVDSNQYNFQYQLKGTTTWADLDKSGLKEVTGGVRITLPDGQVALDNDDTITIRYSKSIKSAPIENKYLYNDGLIGNVGANSTRVKTLTNTKITVRYVDLDEDLTNPDTKPTQVADEIQVTGKIGSKLSEGTPTITGRVAPKIVSDYTVLWVTEDADLTSATWQAAYKDDPQFETTDRVITYGYKKAMLTIDAPKAWNFGTYNATQADNTYYLSGRGKTKSQVAVVDYYGVQSWHLKVQQNDQFKDTESHELTGAELRVTNGDVSTSKLNTAPGDITSKSQFSLTAGSNSPTEIMSFDRTGTYQSQNNDTSSVTSPYTDAGQGIWYYNFGTGKASEYSVGLHVPATTKRYETHYTTELTWSVTVAP</sequence>
<organism evidence="2 3">
    <name type="scientific">Latilactobacillus fuchuensis</name>
    <dbReference type="NCBI Taxonomy" id="164393"/>
    <lineage>
        <taxon>Bacteria</taxon>
        <taxon>Bacillati</taxon>
        <taxon>Bacillota</taxon>
        <taxon>Bacilli</taxon>
        <taxon>Lactobacillales</taxon>
        <taxon>Lactobacillaceae</taxon>
        <taxon>Latilactobacillus</taxon>
    </lineage>
</organism>
<keyword evidence="3" id="KW-1185">Reference proteome</keyword>
<name>A0A2N9DXF5_9LACO</name>
<protein>
    <recommendedName>
        <fullName evidence="1">WxL domain-containing protein</fullName>
    </recommendedName>
</protein>
<accession>A0A2N9DXF5</accession>
<feature type="domain" description="WxL" evidence="1">
    <location>
        <begin position="848"/>
        <end position="1029"/>
    </location>
</feature>